<comment type="caution">
    <text evidence="1">The sequence shown here is derived from an EMBL/GenBank/DDBJ whole genome shotgun (WGS) entry which is preliminary data.</text>
</comment>
<evidence type="ECO:0000313" key="1">
    <source>
        <dbReference type="EMBL" id="OGZ44464.1"/>
    </source>
</evidence>
<dbReference type="AlphaFoldDB" id="A0A1G2G2C3"/>
<accession>A0A1G2G2C3</accession>
<dbReference type="InterPro" id="IPR011990">
    <property type="entry name" value="TPR-like_helical_dom_sf"/>
</dbReference>
<organism evidence="1 2">
    <name type="scientific">Candidatus Ryanbacteria bacterium RIFCSPHIGHO2_01_FULL_45_22</name>
    <dbReference type="NCBI Taxonomy" id="1802114"/>
    <lineage>
        <taxon>Bacteria</taxon>
        <taxon>Candidatus Ryaniibacteriota</taxon>
    </lineage>
</organism>
<gene>
    <name evidence="1" type="ORF">A2719_05025</name>
</gene>
<dbReference type="Proteomes" id="UP000177480">
    <property type="component" value="Unassembled WGS sequence"/>
</dbReference>
<name>A0A1G2G2C3_9BACT</name>
<sequence>MRTGTISDIISYFFNSSAYKADIERALCQFFGIHSVEELLIGIPEFANVDSPAHRHFHEWFVFDFKLSDGKTPLQEWCEKNPMNIRFSDMTECADLLRWNEYGFFIIISSVPGKVEIESIMSKKRYAVREYKVAPFLKPKEVIVARISLIGQRYEFVSGMIEPTDTEFSDEARKTLTRFRNALTPKEIYHMWHTRDTVNHFDPEDNGHEWFDESPQATVAEATARLRKAMKACDILPFVSLGRVSRWIRTVSKDDTFTPMSLLIGLASDDVSESEVDELMQATTTLNNVARATENQASVGDSHELEQAPRFYHDVIEPTKWHPLYFRGVAQMQKGNFKKALTLFNQAFTQLFQQKTTTREVYRLFANKGVSMIALCDFKGRYFLELALKLNPRYDFARESLAKHDREFSVLRRKGATEEEKTAGIVGMLFANMMKPRRYAPRMIEAMGITNDPAHQYYMWLKQFGINFSRHELTPTKQIIIKGKHKT</sequence>
<evidence type="ECO:0008006" key="3">
    <source>
        <dbReference type="Google" id="ProtNLM"/>
    </source>
</evidence>
<dbReference type="EMBL" id="MHNK01000002">
    <property type="protein sequence ID" value="OGZ44464.1"/>
    <property type="molecule type" value="Genomic_DNA"/>
</dbReference>
<evidence type="ECO:0000313" key="2">
    <source>
        <dbReference type="Proteomes" id="UP000177480"/>
    </source>
</evidence>
<protein>
    <recommendedName>
        <fullName evidence="3">Tetratricopeptide repeat protein</fullName>
    </recommendedName>
</protein>
<dbReference type="SUPFAM" id="SSF48452">
    <property type="entry name" value="TPR-like"/>
    <property type="match status" value="1"/>
</dbReference>
<proteinExistence type="predicted"/>
<reference evidence="1 2" key="1">
    <citation type="journal article" date="2016" name="Nat. Commun.">
        <title>Thousands of microbial genomes shed light on interconnected biogeochemical processes in an aquifer system.</title>
        <authorList>
            <person name="Anantharaman K."/>
            <person name="Brown C.T."/>
            <person name="Hug L.A."/>
            <person name="Sharon I."/>
            <person name="Castelle C.J."/>
            <person name="Probst A.J."/>
            <person name="Thomas B.C."/>
            <person name="Singh A."/>
            <person name="Wilkins M.J."/>
            <person name="Karaoz U."/>
            <person name="Brodie E.L."/>
            <person name="Williams K.H."/>
            <person name="Hubbard S.S."/>
            <person name="Banfield J.F."/>
        </authorList>
    </citation>
    <scope>NUCLEOTIDE SEQUENCE [LARGE SCALE GENOMIC DNA]</scope>
</reference>